<feature type="domain" description="Ubiquitin-like protease family profile" evidence="5">
    <location>
        <begin position="1"/>
        <end position="176"/>
    </location>
</feature>
<keyword evidence="4" id="KW-0788">Thiol protease</keyword>
<keyword evidence="3" id="KW-0378">Hydrolase</keyword>
<dbReference type="GO" id="GO:0016929">
    <property type="term" value="F:deSUMOylase activity"/>
    <property type="evidence" value="ECO:0007669"/>
    <property type="project" value="TreeGrafter"/>
</dbReference>
<dbReference type="SUPFAM" id="SSF54001">
    <property type="entry name" value="Cysteine proteinases"/>
    <property type="match status" value="1"/>
</dbReference>
<dbReference type="EMBL" id="KV749823">
    <property type="protein sequence ID" value="OCL07635.1"/>
    <property type="molecule type" value="Genomic_DNA"/>
</dbReference>
<evidence type="ECO:0000313" key="7">
    <source>
        <dbReference type="Proteomes" id="UP000250140"/>
    </source>
</evidence>
<protein>
    <submittedName>
        <fullName evidence="6">Cysteine proteinase</fullName>
    </submittedName>
</protein>
<dbReference type="AlphaFoldDB" id="A0A8E2EZP9"/>
<evidence type="ECO:0000256" key="1">
    <source>
        <dbReference type="ARBA" id="ARBA00005234"/>
    </source>
</evidence>
<evidence type="ECO:0000259" key="5">
    <source>
        <dbReference type="PROSITE" id="PS50600"/>
    </source>
</evidence>
<proteinExistence type="inferred from homology"/>
<dbReference type="GO" id="GO:0016926">
    <property type="term" value="P:protein desumoylation"/>
    <property type="evidence" value="ECO:0007669"/>
    <property type="project" value="TreeGrafter"/>
</dbReference>
<comment type="similarity">
    <text evidence="1">Belongs to the peptidase C48 family.</text>
</comment>
<reference evidence="6 7" key="1">
    <citation type="journal article" date="2016" name="Nat. Commun.">
        <title>Ectomycorrhizal ecology is imprinted in the genome of the dominant symbiotic fungus Cenococcum geophilum.</title>
        <authorList>
            <consortium name="DOE Joint Genome Institute"/>
            <person name="Peter M."/>
            <person name="Kohler A."/>
            <person name="Ohm R.A."/>
            <person name="Kuo A."/>
            <person name="Krutzmann J."/>
            <person name="Morin E."/>
            <person name="Arend M."/>
            <person name="Barry K.W."/>
            <person name="Binder M."/>
            <person name="Choi C."/>
            <person name="Clum A."/>
            <person name="Copeland A."/>
            <person name="Grisel N."/>
            <person name="Haridas S."/>
            <person name="Kipfer T."/>
            <person name="LaButti K."/>
            <person name="Lindquist E."/>
            <person name="Lipzen A."/>
            <person name="Maire R."/>
            <person name="Meier B."/>
            <person name="Mihaltcheva S."/>
            <person name="Molinier V."/>
            <person name="Murat C."/>
            <person name="Poggeler S."/>
            <person name="Quandt C.A."/>
            <person name="Sperisen C."/>
            <person name="Tritt A."/>
            <person name="Tisserant E."/>
            <person name="Crous P.W."/>
            <person name="Henrissat B."/>
            <person name="Nehls U."/>
            <person name="Egli S."/>
            <person name="Spatafora J.W."/>
            <person name="Grigoriev I.V."/>
            <person name="Martin F.M."/>
        </authorList>
    </citation>
    <scope>NUCLEOTIDE SEQUENCE [LARGE SCALE GENOMIC DNA]</scope>
    <source>
        <strain evidence="6 7">CBS 207.34</strain>
    </source>
</reference>
<keyword evidence="7" id="KW-1185">Reference proteome</keyword>
<dbReference type="InterPro" id="IPR003653">
    <property type="entry name" value="Peptidase_C48_C"/>
</dbReference>
<name>A0A8E2EZP9_9PEZI</name>
<accession>A0A8E2EZP9</accession>
<evidence type="ECO:0000256" key="2">
    <source>
        <dbReference type="ARBA" id="ARBA00022670"/>
    </source>
</evidence>
<organism evidence="6 7">
    <name type="scientific">Glonium stellatum</name>
    <dbReference type="NCBI Taxonomy" id="574774"/>
    <lineage>
        <taxon>Eukaryota</taxon>
        <taxon>Fungi</taxon>
        <taxon>Dikarya</taxon>
        <taxon>Ascomycota</taxon>
        <taxon>Pezizomycotina</taxon>
        <taxon>Dothideomycetes</taxon>
        <taxon>Pleosporomycetidae</taxon>
        <taxon>Gloniales</taxon>
        <taxon>Gloniaceae</taxon>
        <taxon>Glonium</taxon>
    </lineage>
</organism>
<dbReference type="PANTHER" id="PTHR12606:SF141">
    <property type="entry name" value="GH15225P-RELATED"/>
    <property type="match status" value="1"/>
</dbReference>
<dbReference type="OrthoDB" id="1939479at2759"/>
<dbReference type="PROSITE" id="PS50600">
    <property type="entry name" value="ULP_PROTEASE"/>
    <property type="match status" value="1"/>
</dbReference>
<dbReference type="Proteomes" id="UP000250140">
    <property type="component" value="Unassembled WGS sequence"/>
</dbReference>
<dbReference type="GO" id="GO:0005634">
    <property type="term" value="C:nucleus"/>
    <property type="evidence" value="ECO:0007669"/>
    <property type="project" value="TreeGrafter"/>
</dbReference>
<keyword evidence="2" id="KW-0645">Protease</keyword>
<evidence type="ECO:0000313" key="6">
    <source>
        <dbReference type="EMBL" id="OCL07635.1"/>
    </source>
</evidence>
<dbReference type="PANTHER" id="PTHR12606">
    <property type="entry name" value="SENTRIN/SUMO-SPECIFIC PROTEASE"/>
    <property type="match status" value="1"/>
</dbReference>
<gene>
    <name evidence="6" type="ORF">AOQ84DRAFT_294727</name>
</gene>
<sequence length="213" mass="24128">MHDFGTLLAKDFLGSDIGWLNDEIINAYLKLLVQREQEKRGYNKDSKAAPPVHAFPSQWHETVKKANSCKAISRWTKRALLGGPQLLDASLVLFPICDGSHWTLLAIFPKDRKIEYLDSLYTHGEDRFIRWGRDWLKVELGELYVEDEWKVVIKRSAKQDNGSDCGAFTSLNALALIRGMEPGEVVTHTNMKDARRQIAATLLQGGAHGEFDF</sequence>
<dbReference type="GO" id="GO:0006508">
    <property type="term" value="P:proteolysis"/>
    <property type="evidence" value="ECO:0007669"/>
    <property type="project" value="UniProtKB-KW"/>
</dbReference>
<dbReference type="InterPro" id="IPR038765">
    <property type="entry name" value="Papain-like_cys_pep_sf"/>
</dbReference>
<evidence type="ECO:0000256" key="3">
    <source>
        <dbReference type="ARBA" id="ARBA00022801"/>
    </source>
</evidence>
<dbReference type="Gene3D" id="3.40.395.10">
    <property type="entry name" value="Adenoviral Proteinase, Chain A"/>
    <property type="match status" value="1"/>
</dbReference>
<evidence type="ECO:0000256" key="4">
    <source>
        <dbReference type="ARBA" id="ARBA00022807"/>
    </source>
</evidence>
<dbReference type="Pfam" id="PF02902">
    <property type="entry name" value="Peptidase_C48"/>
    <property type="match status" value="1"/>
</dbReference>